<dbReference type="Proteomes" id="UP000606870">
    <property type="component" value="Unassembled WGS sequence"/>
</dbReference>
<evidence type="ECO:0000256" key="3">
    <source>
        <dbReference type="ARBA" id="ARBA00023014"/>
    </source>
</evidence>
<dbReference type="InterPro" id="IPR017900">
    <property type="entry name" value="4Fe4S_Fe_S_CS"/>
</dbReference>
<dbReference type="EMBL" id="JACOGK010000001">
    <property type="protein sequence ID" value="MBC3535675.1"/>
    <property type="molecule type" value="Genomic_DNA"/>
</dbReference>
<dbReference type="PROSITE" id="PS00198">
    <property type="entry name" value="4FE4S_FER_1"/>
    <property type="match status" value="1"/>
</dbReference>
<keyword evidence="3" id="KW-0411">Iron-sulfur</keyword>
<dbReference type="PROSITE" id="PS51379">
    <property type="entry name" value="4FE4S_FER_2"/>
    <property type="match status" value="1"/>
</dbReference>
<reference evidence="5 6" key="1">
    <citation type="submission" date="2020-08" db="EMBL/GenBank/DDBJ databases">
        <authorList>
            <person name="Liu C."/>
            <person name="Sun Q."/>
        </authorList>
    </citation>
    <scope>NUCLEOTIDE SEQUENCE [LARGE SCALE GENOMIC DNA]</scope>
    <source>
        <strain evidence="5 6">NSJ-59</strain>
    </source>
</reference>
<proteinExistence type="predicted"/>
<name>A0ABR6VEM9_9FIRM</name>
<evidence type="ECO:0000259" key="4">
    <source>
        <dbReference type="PROSITE" id="PS51379"/>
    </source>
</evidence>
<dbReference type="InterPro" id="IPR036812">
    <property type="entry name" value="NAD(P)_OxRdtase_dom_sf"/>
</dbReference>
<dbReference type="PANTHER" id="PTHR43312:SF1">
    <property type="entry name" value="NADP-DEPENDENT OXIDOREDUCTASE DOMAIN-CONTAINING PROTEIN"/>
    <property type="match status" value="1"/>
</dbReference>
<dbReference type="RefSeq" id="WP_186501737.1">
    <property type="nucleotide sequence ID" value="NZ_JACOGK010000001.1"/>
</dbReference>
<dbReference type="Gene3D" id="3.20.20.100">
    <property type="entry name" value="NADP-dependent oxidoreductase domain"/>
    <property type="match status" value="1"/>
</dbReference>
<dbReference type="PROSITE" id="PS51257">
    <property type="entry name" value="PROKAR_LIPOPROTEIN"/>
    <property type="match status" value="1"/>
</dbReference>
<dbReference type="SUPFAM" id="SSF51430">
    <property type="entry name" value="NAD(P)-linked oxidoreductase"/>
    <property type="match status" value="1"/>
</dbReference>
<protein>
    <submittedName>
        <fullName evidence="5">Aldo/keto reductase</fullName>
    </submittedName>
</protein>
<accession>A0ABR6VEM9</accession>
<dbReference type="PANTHER" id="PTHR43312">
    <property type="entry name" value="D-THREO-ALDOSE 1-DEHYDROGENASE"/>
    <property type="match status" value="1"/>
</dbReference>
<dbReference type="Pfam" id="PF00248">
    <property type="entry name" value="Aldo_ket_red"/>
    <property type="match status" value="1"/>
</dbReference>
<keyword evidence="6" id="KW-1185">Reference proteome</keyword>
<dbReference type="InterPro" id="IPR006311">
    <property type="entry name" value="TAT_signal"/>
</dbReference>
<dbReference type="PROSITE" id="PS51318">
    <property type="entry name" value="TAT"/>
    <property type="match status" value="1"/>
</dbReference>
<feature type="domain" description="4Fe-4S ferredoxin-type" evidence="4">
    <location>
        <begin position="370"/>
        <end position="398"/>
    </location>
</feature>
<dbReference type="InterPro" id="IPR023210">
    <property type="entry name" value="NADP_OxRdtase_dom"/>
</dbReference>
<keyword evidence="1" id="KW-0479">Metal-binding</keyword>
<evidence type="ECO:0000256" key="2">
    <source>
        <dbReference type="ARBA" id="ARBA00023004"/>
    </source>
</evidence>
<dbReference type="InterPro" id="IPR017896">
    <property type="entry name" value="4Fe4S_Fe-S-bd"/>
</dbReference>
<comment type="caution">
    <text evidence="5">The sequence shown here is derived from an EMBL/GenBank/DDBJ whole genome shotgun (WGS) entry which is preliminary data.</text>
</comment>
<organism evidence="5 6">
    <name type="scientific">Megasphaera hominis</name>
    <dbReference type="NCBI Taxonomy" id="159836"/>
    <lineage>
        <taxon>Bacteria</taxon>
        <taxon>Bacillati</taxon>
        <taxon>Bacillota</taxon>
        <taxon>Negativicutes</taxon>
        <taxon>Veillonellales</taxon>
        <taxon>Veillonellaceae</taxon>
        <taxon>Megasphaera</taxon>
    </lineage>
</organism>
<evidence type="ECO:0000313" key="5">
    <source>
        <dbReference type="EMBL" id="MBC3535675.1"/>
    </source>
</evidence>
<dbReference type="Pfam" id="PF13534">
    <property type="entry name" value="Fer4_17"/>
    <property type="match status" value="1"/>
</dbReference>
<evidence type="ECO:0000256" key="1">
    <source>
        <dbReference type="ARBA" id="ARBA00022723"/>
    </source>
</evidence>
<dbReference type="CDD" id="cd19100">
    <property type="entry name" value="AKR_unchar"/>
    <property type="match status" value="1"/>
</dbReference>
<keyword evidence="2" id="KW-0408">Iron</keyword>
<dbReference type="SUPFAM" id="SSF46548">
    <property type="entry name" value="alpha-helical ferredoxin"/>
    <property type="match status" value="1"/>
</dbReference>
<gene>
    <name evidence="5" type="ORF">H8J70_00135</name>
</gene>
<dbReference type="InterPro" id="IPR053135">
    <property type="entry name" value="AKR2_Oxidoreductase"/>
</dbReference>
<evidence type="ECO:0000313" key="6">
    <source>
        <dbReference type="Proteomes" id="UP000606870"/>
    </source>
</evidence>
<sequence>MNRRNFLKIAGLGAAGLALSGCGLKSRREAFNEQRITSIADTGDVQYRIIPHSNTKVSTIGIGASAIHEADGDEIQRIFDYAADKGINLVDTVMSNFASAELMGKAMKGRRQSFITQMHIGATYPGGTYTRTRDFAKVKEGFETQLKTFQTDYSDIGFIHYVDEGKDYDDMLNNGLLDYAQKLKQEGIIRNIGFSSHSVEMANRFLDTGLMDVYMFSINPSYDFVSSGGGMTLDADRKKLYERTQQMGVGITVMKAYGGGRLLSAGSSPFGKAMTPVQCIQYCLDRPAVISVIPGVRNLMDLKSAALYYAATPEERSYSDILKSQVKDMDGVCIYCGHCQPCVRAIDIAATNKFYDLAQAGDALAKDHYMRQSRKAGDCIQCGQCEPRCPFHVQIRARMRQTKEYFGA</sequence>